<dbReference type="GO" id="GO:1902201">
    <property type="term" value="P:negative regulation of bacterial-type flagellum-dependent cell motility"/>
    <property type="evidence" value="ECO:0007669"/>
    <property type="project" value="TreeGrafter"/>
</dbReference>
<dbReference type="Gene3D" id="3.30.70.270">
    <property type="match status" value="1"/>
</dbReference>
<feature type="domain" description="GGDEF" evidence="3">
    <location>
        <begin position="396"/>
        <end position="530"/>
    </location>
</feature>
<comment type="caution">
    <text evidence="1">Lacks conserved residue(s) required for the propagation of feature annotation.</text>
</comment>
<feature type="modified residue" description="4-aspartylphosphate" evidence="1">
    <location>
        <position position="289"/>
    </location>
</feature>
<dbReference type="Pfam" id="PF00990">
    <property type="entry name" value="GGDEF"/>
    <property type="match status" value="1"/>
</dbReference>
<keyword evidence="4" id="KW-0548">Nucleotidyltransferase</keyword>
<dbReference type="FunFam" id="3.30.70.270:FF:000001">
    <property type="entry name" value="Diguanylate cyclase domain protein"/>
    <property type="match status" value="1"/>
</dbReference>
<evidence type="ECO:0000313" key="4">
    <source>
        <dbReference type="EMBL" id="MDS3861085.1"/>
    </source>
</evidence>
<dbReference type="SUPFAM" id="SSF52172">
    <property type="entry name" value="CheY-like"/>
    <property type="match status" value="2"/>
</dbReference>
<feature type="domain" description="Response regulatory" evidence="2">
    <location>
        <begin position="240"/>
        <end position="356"/>
    </location>
</feature>
<dbReference type="Proteomes" id="UP001268256">
    <property type="component" value="Unassembled WGS sequence"/>
</dbReference>
<sequence length="530" mass="58668">MLLSSADHTRDNILPPPEVNYQAQVQQLQALLAEMSQAVVPNGQRQAAQKLATELGLTLGGLGFTDATQLAWMIAQRLTETLTFTPQTLKELNHWGSKLKELTSPVPAAPPDQPEILLIDEDLDLAQALGRDAPHWEMQLVTVTTWADGLAYLADYRPSLVVINPHLAPDSQANSQLLSRLSQASPAIPTILFTDEDSWRARLAAIRLGSRVSLAKPVSGDQVWQAISDLLHRQENTQAHVLIVDDDPVAITILKRVLAPWGLDITAVQDPQKFWQALEATIPDLVILDVQMPGINGIELCQMVRSDPRWGRLPIVFFTASTEPDLVTRLFAAGADDFVSKPIIGPELVTRILNRLERTRLLRSLAETDPLTGIFNRRKAQEMLEKFIGLAQAETQPLSLVMLDLDHFKQVNDRYGHSSGDQVLVATARLLRQSLRPEDVVARWGGEEFLIGMYGLGAETAVARLEFVLEKLRTRQFTSEQGEIFQVSFSAGVAEFPHQGQDLMSLYRTADETLYAAKANGRNQVLAANV</sequence>
<keyword evidence="4" id="KW-0808">Transferase</keyword>
<proteinExistence type="predicted"/>
<dbReference type="GO" id="GO:0005886">
    <property type="term" value="C:plasma membrane"/>
    <property type="evidence" value="ECO:0007669"/>
    <property type="project" value="TreeGrafter"/>
</dbReference>
<dbReference type="InterPro" id="IPR043128">
    <property type="entry name" value="Rev_trsase/Diguanyl_cyclase"/>
</dbReference>
<dbReference type="PROSITE" id="PS50110">
    <property type="entry name" value="RESPONSE_REGULATORY"/>
    <property type="match status" value="2"/>
</dbReference>
<dbReference type="GO" id="GO:0000160">
    <property type="term" value="P:phosphorelay signal transduction system"/>
    <property type="evidence" value="ECO:0007669"/>
    <property type="project" value="InterPro"/>
</dbReference>
<dbReference type="Pfam" id="PF00072">
    <property type="entry name" value="Response_reg"/>
    <property type="match status" value="1"/>
</dbReference>
<dbReference type="InterPro" id="IPR001789">
    <property type="entry name" value="Sig_transdc_resp-reg_receiver"/>
</dbReference>
<dbReference type="InterPro" id="IPR029787">
    <property type="entry name" value="Nucleotide_cyclase"/>
</dbReference>
<keyword evidence="1" id="KW-0597">Phosphoprotein</keyword>
<evidence type="ECO:0000259" key="3">
    <source>
        <dbReference type="PROSITE" id="PS50887"/>
    </source>
</evidence>
<feature type="domain" description="Response regulatory" evidence="2">
    <location>
        <begin position="115"/>
        <end position="231"/>
    </location>
</feature>
<evidence type="ECO:0000256" key="1">
    <source>
        <dbReference type="PROSITE-ProRule" id="PRU00169"/>
    </source>
</evidence>
<dbReference type="InterPro" id="IPR011006">
    <property type="entry name" value="CheY-like_superfamily"/>
</dbReference>
<dbReference type="SMART" id="SM00267">
    <property type="entry name" value="GGDEF"/>
    <property type="match status" value="1"/>
</dbReference>
<comment type="caution">
    <text evidence="4">The sequence shown here is derived from an EMBL/GenBank/DDBJ whole genome shotgun (WGS) entry which is preliminary data.</text>
</comment>
<dbReference type="AlphaFoldDB" id="A0AAE4FUE2"/>
<name>A0AAE4FUE2_9CYAN</name>
<dbReference type="GO" id="GO:0052621">
    <property type="term" value="F:diguanylate cyclase activity"/>
    <property type="evidence" value="ECO:0007669"/>
    <property type="project" value="UniProtKB-EC"/>
</dbReference>
<dbReference type="EC" id="2.7.7.65" evidence="4"/>
<reference evidence="5" key="1">
    <citation type="submission" date="2023-07" db="EMBL/GenBank/DDBJ databases">
        <authorList>
            <person name="Luz R."/>
            <person name="Cordeiro R."/>
            <person name="Fonseca A."/>
            <person name="Goncalves V."/>
        </authorList>
    </citation>
    <scope>NUCLEOTIDE SEQUENCE [LARGE SCALE GENOMIC DNA]</scope>
    <source>
        <strain evidence="5">BACA0444</strain>
    </source>
</reference>
<dbReference type="EMBL" id="JAVMIP010000008">
    <property type="protein sequence ID" value="MDS3861085.1"/>
    <property type="molecule type" value="Genomic_DNA"/>
</dbReference>
<evidence type="ECO:0000313" key="5">
    <source>
        <dbReference type="Proteomes" id="UP001268256"/>
    </source>
</evidence>
<dbReference type="PANTHER" id="PTHR45138">
    <property type="entry name" value="REGULATORY COMPONENTS OF SENSORY TRANSDUCTION SYSTEM"/>
    <property type="match status" value="1"/>
</dbReference>
<organism evidence="4 5">
    <name type="scientific">Pseudocalidococcus azoricus BACA0444</name>
    <dbReference type="NCBI Taxonomy" id="2918990"/>
    <lineage>
        <taxon>Bacteria</taxon>
        <taxon>Bacillati</taxon>
        <taxon>Cyanobacteriota</taxon>
        <taxon>Cyanophyceae</taxon>
        <taxon>Acaryochloridales</taxon>
        <taxon>Thermosynechococcaceae</taxon>
        <taxon>Pseudocalidococcus</taxon>
        <taxon>Pseudocalidococcus azoricus</taxon>
    </lineage>
</organism>
<dbReference type="SMART" id="SM00448">
    <property type="entry name" value="REC"/>
    <property type="match status" value="2"/>
</dbReference>
<gene>
    <name evidence="4" type="ORF">RIF25_09735</name>
</gene>
<dbReference type="PANTHER" id="PTHR45138:SF9">
    <property type="entry name" value="DIGUANYLATE CYCLASE DGCM-RELATED"/>
    <property type="match status" value="1"/>
</dbReference>
<dbReference type="RefSeq" id="WP_407682381.1">
    <property type="nucleotide sequence ID" value="NZ_JAVMIP010000008.1"/>
</dbReference>
<evidence type="ECO:0000259" key="2">
    <source>
        <dbReference type="PROSITE" id="PS50110"/>
    </source>
</evidence>
<dbReference type="Gene3D" id="3.40.50.2300">
    <property type="match status" value="2"/>
</dbReference>
<dbReference type="NCBIfam" id="TIGR00254">
    <property type="entry name" value="GGDEF"/>
    <property type="match status" value="1"/>
</dbReference>
<dbReference type="SUPFAM" id="SSF55073">
    <property type="entry name" value="Nucleotide cyclase"/>
    <property type="match status" value="1"/>
</dbReference>
<dbReference type="InterPro" id="IPR050469">
    <property type="entry name" value="Diguanylate_Cyclase"/>
</dbReference>
<keyword evidence="5" id="KW-1185">Reference proteome</keyword>
<dbReference type="GO" id="GO:0043709">
    <property type="term" value="P:cell adhesion involved in single-species biofilm formation"/>
    <property type="evidence" value="ECO:0007669"/>
    <property type="project" value="TreeGrafter"/>
</dbReference>
<dbReference type="CDD" id="cd01949">
    <property type="entry name" value="GGDEF"/>
    <property type="match status" value="1"/>
</dbReference>
<accession>A0AAE4FUE2</accession>
<dbReference type="PROSITE" id="PS50887">
    <property type="entry name" value="GGDEF"/>
    <property type="match status" value="1"/>
</dbReference>
<dbReference type="InterPro" id="IPR000160">
    <property type="entry name" value="GGDEF_dom"/>
</dbReference>
<protein>
    <submittedName>
        <fullName evidence="4">Diguanylate cyclase</fullName>
        <ecNumber evidence="4">2.7.7.65</ecNumber>
    </submittedName>
</protein>
<dbReference type="CDD" id="cd00156">
    <property type="entry name" value="REC"/>
    <property type="match status" value="1"/>
</dbReference>